<accession>A0ABP0K4V2</accession>
<dbReference type="InterPro" id="IPR013083">
    <property type="entry name" value="Znf_RING/FYVE/PHD"/>
</dbReference>
<sequence>MPSSNGEEVETEASDKESEAFYTDFESLSSCSEASEIPEILFASSSESSCSSRRRIVVLWPTATKTTPSEDTSRGAWSKLGRMPVRRARVRGTVCLPTSFVFTPPHRCGADEEDTQTPPDERPTGRAPEAEEARLEVEHALAQKALAYGEALEAERASYEAELARKTQEAEDRQATLKAVAQDRSELASMYRRANQELCRLRAELSQRTLEVLELRQAWGHWMCSLCLLGFHGLANQESRQLRQPGLNKCVVCLDETARLAFVPCGHLASCEICAAQIHPLQCPVCRQKSESVLPIYLP</sequence>
<proteinExistence type="predicted"/>
<evidence type="ECO:0000256" key="1">
    <source>
        <dbReference type="PROSITE-ProRule" id="PRU00175"/>
    </source>
</evidence>
<name>A0ABP0K4V2_9DINO</name>
<evidence type="ECO:0000259" key="4">
    <source>
        <dbReference type="PROSITE" id="PS50089"/>
    </source>
</evidence>
<keyword evidence="1" id="KW-0862">Zinc</keyword>
<evidence type="ECO:0000313" key="5">
    <source>
        <dbReference type="EMBL" id="CAK9021576.1"/>
    </source>
</evidence>
<dbReference type="PANTHER" id="PTHR22696:SF1">
    <property type="entry name" value="E3 UBIQUITIN-PROTEIN LIGASE RNF26"/>
    <property type="match status" value="1"/>
</dbReference>
<dbReference type="Proteomes" id="UP001642484">
    <property type="component" value="Unassembled WGS sequence"/>
</dbReference>
<feature type="region of interest" description="Disordered" evidence="3">
    <location>
        <begin position="1"/>
        <end position="20"/>
    </location>
</feature>
<keyword evidence="6" id="KW-1185">Reference proteome</keyword>
<reference evidence="5 6" key="1">
    <citation type="submission" date="2024-02" db="EMBL/GenBank/DDBJ databases">
        <authorList>
            <person name="Chen Y."/>
            <person name="Shah S."/>
            <person name="Dougan E. K."/>
            <person name="Thang M."/>
            <person name="Chan C."/>
        </authorList>
    </citation>
    <scope>NUCLEOTIDE SEQUENCE [LARGE SCALE GENOMIC DNA]</scope>
</reference>
<feature type="domain" description="RING-type" evidence="4">
    <location>
        <begin position="250"/>
        <end position="287"/>
    </location>
</feature>
<dbReference type="SMART" id="SM00184">
    <property type="entry name" value="RING"/>
    <property type="match status" value="1"/>
</dbReference>
<dbReference type="PANTHER" id="PTHR22696">
    <property type="entry name" value="E3 UBIQUITIN-PROTEIN LIGASE RNF26"/>
    <property type="match status" value="1"/>
</dbReference>
<comment type="caution">
    <text evidence="5">The sequence shown here is derived from an EMBL/GenBank/DDBJ whole genome shotgun (WGS) entry which is preliminary data.</text>
</comment>
<evidence type="ECO:0000313" key="6">
    <source>
        <dbReference type="Proteomes" id="UP001642484"/>
    </source>
</evidence>
<dbReference type="SUPFAM" id="SSF57850">
    <property type="entry name" value="RING/U-box"/>
    <property type="match status" value="1"/>
</dbReference>
<gene>
    <name evidence="5" type="ORF">CCMP2556_LOCUS14484</name>
</gene>
<keyword evidence="1" id="KW-0479">Metal-binding</keyword>
<dbReference type="PROSITE" id="PS50089">
    <property type="entry name" value="ZF_RING_2"/>
    <property type="match status" value="1"/>
</dbReference>
<evidence type="ECO:0000256" key="2">
    <source>
        <dbReference type="SAM" id="Coils"/>
    </source>
</evidence>
<keyword evidence="1" id="KW-0863">Zinc-finger</keyword>
<feature type="compositionally biased region" description="Basic and acidic residues" evidence="3">
    <location>
        <begin position="119"/>
        <end position="133"/>
    </location>
</feature>
<dbReference type="EMBL" id="CAXAMN010007446">
    <property type="protein sequence ID" value="CAK9021576.1"/>
    <property type="molecule type" value="Genomic_DNA"/>
</dbReference>
<feature type="region of interest" description="Disordered" evidence="3">
    <location>
        <begin position="105"/>
        <end position="133"/>
    </location>
</feature>
<organism evidence="5 6">
    <name type="scientific">Durusdinium trenchii</name>
    <dbReference type="NCBI Taxonomy" id="1381693"/>
    <lineage>
        <taxon>Eukaryota</taxon>
        <taxon>Sar</taxon>
        <taxon>Alveolata</taxon>
        <taxon>Dinophyceae</taxon>
        <taxon>Suessiales</taxon>
        <taxon>Symbiodiniaceae</taxon>
        <taxon>Durusdinium</taxon>
    </lineage>
</organism>
<keyword evidence="2" id="KW-0175">Coiled coil</keyword>
<feature type="coiled-coil region" evidence="2">
    <location>
        <begin position="149"/>
        <end position="176"/>
    </location>
</feature>
<dbReference type="Pfam" id="PF13920">
    <property type="entry name" value="zf-C3HC4_3"/>
    <property type="match status" value="1"/>
</dbReference>
<dbReference type="InterPro" id="IPR001841">
    <property type="entry name" value="Znf_RING"/>
</dbReference>
<dbReference type="Gene3D" id="3.30.40.10">
    <property type="entry name" value="Zinc/RING finger domain, C3HC4 (zinc finger)"/>
    <property type="match status" value="1"/>
</dbReference>
<protein>
    <recommendedName>
        <fullName evidence="4">RING-type domain-containing protein</fullName>
    </recommendedName>
</protein>
<evidence type="ECO:0000256" key="3">
    <source>
        <dbReference type="SAM" id="MobiDB-lite"/>
    </source>
</evidence>